<feature type="compositionally biased region" description="Acidic residues" evidence="1">
    <location>
        <begin position="270"/>
        <end position="284"/>
    </location>
</feature>
<feature type="region of interest" description="Disordered" evidence="1">
    <location>
        <begin position="253"/>
        <end position="284"/>
    </location>
</feature>
<comment type="caution">
    <text evidence="2">The sequence shown here is derived from an EMBL/GenBank/DDBJ whole genome shotgun (WGS) entry which is preliminary data.</text>
</comment>
<dbReference type="EMBL" id="BPLF01000003">
    <property type="protein sequence ID" value="GIX64081.1"/>
    <property type="molecule type" value="Genomic_DNA"/>
</dbReference>
<proteinExistence type="predicted"/>
<evidence type="ECO:0000313" key="2">
    <source>
        <dbReference type="EMBL" id="GIX64081.1"/>
    </source>
</evidence>
<feature type="compositionally biased region" description="Basic and acidic residues" evidence="1">
    <location>
        <begin position="255"/>
        <end position="264"/>
    </location>
</feature>
<feature type="compositionally biased region" description="Basic residues" evidence="1">
    <location>
        <begin position="550"/>
        <end position="559"/>
    </location>
</feature>
<evidence type="ECO:0000256" key="1">
    <source>
        <dbReference type="SAM" id="MobiDB-lite"/>
    </source>
</evidence>
<feature type="compositionally biased region" description="Basic and acidic residues" evidence="1">
    <location>
        <begin position="412"/>
        <end position="428"/>
    </location>
</feature>
<keyword evidence="2" id="KW-0966">Cell projection</keyword>
<gene>
    <name evidence="2" type="ORF">BcabD6B2_35160</name>
</gene>
<dbReference type="GeneID" id="94195562"/>
<keyword evidence="2" id="KW-0969">Cilium</keyword>
<reference evidence="2 3" key="1">
    <citation type="submission" date="2021-06" db="EMBL/GenBank/DDBJ databases">
        <title>Genome sequence of Babesia caballi.</title>
        <authorList>
            <person name="Yamagishi J."/>
            <person name="Kidaka T."/>
            <person name="Ochi A."/>
        </authorList>
    </citation>
    <scope>NUCLEOTIDE SEQUENCE [LARGE SCALE GENOMIC DNA]</scope>
    <source>
        <strain evidence="2">USDA-D6B2</strain>
    </source>
</reference>
<keyword evidence="2" id="KW-0282">Flagellum</keyword>
<organism evidence="2 3">
    <name type="scientific">Babesia caballi</name>
    <dbReference type="NCBI Taxonomy" id="5871"/>
    <lineage>
        <taxon>Eukaryota</taxon>
        <taxon>Sar</taxon>
        <taxon>Alveolata</taxon>
        <taxon>Apicomplexa</taxon>
        <taxon>Aconoidasida</taxon>
        <taxon>Piroplasmida</taxon>
        <taxon>Babesiidae</taxon>
        <taxon>Babesia</taxon>
    </lineage>
</organism>
<sequence length="656" mass="74044">MRQIQRRHDERVRMAHVPRLVPGAGETVGVLHDPDVPGRLVLERVAGKQVRGGRFVAQQRAQQLKHEPRHHRRTRPHAVVGDVAKDVVQLVAVSQHEGRAPLRVSRHARQLVWLPLGGRGDHRLVGALYDHLVAVLPERAEAVIGVDHAERRLQRGRGGSVLDGARHQRSRVKQHHHRDDGLQQQAAHAAEVLPGAGQPKLQVRNAQPQPDVPHAHPVGHELQHQPDVQREHHPRDHDVGLASAYGVALDVQQQRQEEDDKGFEPHVGPAEDEVEGDEGNAEDQEELQGLLHPVVLLLRQLHAEGLLRKHCVPDERLLRLVRHDPDDVGGQAVAVFLGLTVTLLHGVVIRVHVLLVEVMQGTFRKHGQRRVVEAENSTRRQEEVEAAKVADCAEEEGVHQGDPASHQSAGARRHEQEHRRHAFREEHGVRRKGVGPRVCGDEAEEHVRHRIGQRHALQHVLEPGAVCPMRAAMYFGNSGAEHDAVDQKPERPTADGRHMPVLVGALKHYKRRVGEYRQESHFKQQQVAVVLRQTRPERHQRQLDQPQHEARRRTYHAGRHHEEADRHAGNRQQTDACIAYWQKGGYIRKVERAVGVRLLRQVSVGRPHTLLPDQPGVLDEVSEEGKHVQCTQYTCENASTNHVRLLFHFFLLISGK</sequence>
<keyword evidence="3" id="KW-1185">Reference proteome</keyword>
<dbReference type="Proteomes" id="UP001497744">
    <property type="component" value="Unassembled WGS sequence"/>
</dbReference>
<feature type="compositionally biased region" description="Basic and acidic residues" evidence="1">
    <location>
        <begin position="536"/>
        <end position="549"/>
    </location>
</feature>
<feature type="region of interest" description="Disordered" evidence="1">
    <location>
        <begin position="536"/>
        <end position="570"/>
    </location>
</feature>
<accession>A0AAV4LV71</accession>
<dbReference type="AlphaFoldDB" id="A0AAV4LV71"/>
<dbReference type="RefSeq" id="XP_067716150.1">
    <property type="nucleotide sequence ID" value="XM_067860049.1"/>
</dbReference>
<feature type="compositionally biased region" description="Basic residues" evidence="1">
    <location>
        <begin position="167"/>
        <end position="176"/>
    </location>
</feature>
<feature type="region of interest" description="Disordered" evidence="1">
    <location>
        <begin position="392"/>
        <end position="437"/>
    </location>
</feature>
<feature type="region of interest" description="Disordered" evidence="1">
    <location>
        <begin position="155"/>
        <end position="186"/>
    </location>
</feature>
<name>A0AAV4LV71_BABCB</name>
<evidence type="ECO:0000313" key="3">
    <source>
        <dbReference type="Proteomes" id="UP001497744"/>
    </source>
</evidence>
<protein>
    <submittedName>
        <fullName evidence="2">Cilia- and flagella-associated protein 74</fullName>
    </submittedName>
</protein>